<dbReference type="Pfam" id="PF13304">
    <property type="entry name" value="AAA_21"/>
    <property type="match status" value="1"/>
</dbReference>
<feature type="domain" description="ATPase AAA-type core" evidence="1">
    <location>
        <begin position="34"/>
        <end position="345"/>
    </location>
</feature>
<dbReference type="InterPro" id="IPR003959">
    <property type="entry name" value="ATPase_AAA_core"/>
</dbReference>
<evidence type="ECO:0000313" key="3">
    <source>
        <dbReference type="Proteomes" id="UP000001941"/>
    </source>
</evidence>
<dbReference type="STRING" id="323259.Mhun_1754"/>
<dbReference type="InterPro" id="IPR027417">
    <property type="entry name" value="P-loop_NTPase"/>
</dbReference>
<dbReference type="PIRSF" id="PIRSF029347">
    <property type="entry name" value="RecF"/>
    <property type="match status" value="1"/>
</dbReference>
<gene>
    <name evidence="2" type="ordered locus">Mhun_1754</name>
</gene>
<proteinExistence type="predicted"/>
<dbReference type="EMBL" id="CP000254">
    <property type="protein sequence ID" value="ABD41475.1"/>
    <property type="molecule type" value="Genomic_DNA"/>
</dbReference>
<dbReference type="GO" id="GO:0016887">
    <property type="term" value="F:ATP hydrolysis activity"/>
    <property type="evidence" value="ECO:0007669"/>
    <property type="project" value="InterPro"/>
</dbReference>
<dbReference type="SUPFAM" id="SSF52540">
    <property type="entry name" value="P-loop containing nucleoside triphosphate hydrolases"/>
    <property type="match status" value="1"/>
</dbReference>
<dbReference type="eggNOG" id="arCOG03241">
    <property type="taxonomic scope" value="Archaea"/>
</dbReference>
<dbReference type="InterPro" id="IPR014555">
    <property type="entry name" value="RecF-like"/>
</dbReference>
<dbReference type="AlphaFoldDB" id="Q2FL48"/>
<evidence type="ECO:0000313" key="2">
    <source>
        <dbReference type="EMBL" id="ABD41475.1"/>
    </source>
</evidence>
<dbReference type="PANTHER" id="PTHR40396">
    <property type="entry name" value="ATPASE-LIKE PROTEIN"/>
    <property type="match status" value="1"/>
</dbReference>
<reference evidence="3" key="1">
    <citation type="journal article" date="2016" name="Stand. Genomic Sci.">
        <title>Complete genome sequence of Methanospirillum hungatei type strain JF1.</title>
        <authorList>
            <person name="Gunsalus R.P."/>
            <person name="Cook L.E."/>
            <person name="Crable B."/>
            <person name="Rohlin L."/>
            <person name="McDonald E."/>
            <person name="Mouttaki H."/>
            <person name="Sieber J.R."/>
            <person name="Poweleit N."/>
            <person name="Zhou H."/>
            <person name="Lapidus A.L."/>
            <person name="Daligault H.E."/>
            <person name="Land M."/>
            <person name="Gilna P."/>
            <person name="Ivanova N."/>
            <person name="Kyrpides N."/>
            <person name="Culley D.E."/>
            <person name="McInerney M.J."/>
        </authorList>
    </citation>
    <scope>NUCLEOTIDE SEQUENCE [LARGE SCALE GENOMIC DNA]</scope>
    <source>
        <strain evidence="3">ATCC 27890 / DSM 864 / NBRC 100397 / JF-1</strain>
    </source>
</reference>
<sequence>MRMGRSEKPPQIEKLEVKNYRVLRHLELSKLTPLTIFIGPNGSGKSTIFDVFAFLSECFTQPGGLRTAWEKRGRFKHLRSRGSTDPISIEIKYREKSDSPLITYHLEIDERERGPVVTSEWLQWKRSSWGRPFKFLDFSEGHGTVITGENPDESAERQVESLNSPETLAVATLGLFSKHPRVSALRDFITRWHLSYLTADNTRTTPAAGGQEHLSSTGDNLPNVIQYLMERHPFVYEEIRQTLTSRIPRLSRIDAEIMGDTRLNLQIYDEPFKEPILARFASDGTLKMLAYLVLLNDPVPGSLIGIEEPENQLHPLLLPHLAEEFHKATSRTQLLVTTHSPALINEAKPEEVFSIYRDEDGYTRAERLSDIEELKGFLEEKIPLGDLWMENFVPNSDPITYSRYQ</sequence>
<dbReference type="HOGENOM" id="CLU_035814_0_0_2"/>
<dbReference type="Proteomes" id="UP000001941">
    <property type="component" value="Chromosome"/>
</dbReference>
<protein>
    <recommendedName>
        <fullName evidence="1">ATPase AAA-type core domain-containing protein</fullName>
    </recommendedName>
</protein>
<dbReference type="InParanoid" id="Q2FL48"/>
<dbReference type="GeneID" id="3924704"/>
<dbReference type="KEGG" id="mhu:Mhun_1754"/>
<name>Q2FL48_METHJ</name>
<dbReference type="EnsemblBacteria" id="ABD41475">
    <property type="protein sequence ID" value="ABD41475"/>
    <property type="gene ID" value="Mhun_1754"/>
</dbReference>
<dbReference type="Gene3D" id="3.40.50.300">
    <property type="entry name" value="P-loop containing nucleotide triphosphate hydrolases"/>
    <property type="match status" value="2"/>
</dbReference>
<dbReference type="RefSeq" id="WP_011448739.1">
    <property type="nucleotide sequence ID" value="NC_007796.1"/>
</dbReference>
<organism evidence="2 3">
    <name type="scientific">Methanospirillum hungatei JF-1 (strain ATCC 27890 / DSM 864 / NBRC 100397 / JF-1)</name>
    <dbReference type="NCBI Taxonomy" id="323259"/>
    <lineage>
        <taxon>Archaea</taxon>
        <taxon>Methanobacteriati</taxon>
        <taxon>Methanobacteriota</taxon>
        <taxon>Stenosarchaea group</taxon>
        <taxon>Methanomicrobia</taxon>
        <taxon>Methanomicrobiales</taxon>
        <taxon>Methanospirillaceae</taxon>
        <taxon>Methanospirillum</taxon>
    </lineage>
</organism>
<evidence type="ECO:0000259" key="1">
    <source>
        <dbReference type="Pfam" id="PF13304"/>
    </source>
</evidence>
<dbReference type="GO" id="GO:0005524">
    <property type="term" value="F:ATP binding"/>
    <property type="evidence" value="ECO:0007669"/>
    <property type="project" value="InterPro"/>
</dbReference>
<accession>Q2FL48</accession>
<keyword evidence="3" id="KW-1185">Reference proteome</keyword>
<dbReference type="PANTHER" id="PTHR40396:SF1">
    <property type="entry name" value="ATPASE AAA-TYPE CORE DOMAIN-CONTAINING PROTEIN"/>
    <property type="match status" value="1"/>
</dbReference>